<name>A0A1H7W7W4_9FLAO</name>
<proteinExistence type="predicted"/>
<dbReference type="SUPFAM" id="SSF52540">
    <property type="entry name" value="P-loop containing nucleoside triphosphate hydrolases"/>
    <property type="match status" value="1"/>
</dbReference>
<dbReference type="PANTHER" id="PTHR43581">
    <property type="entry name" value="ATP/GTP PHOSPHATASE"/>
    <property type="match status" value="1"/>
</dbReference>
<dbReference type="EMBL" id="FOBV01000001">
    <property type="protein sequence ID" value="SEM17098.1"/>
    <property type="molecule type" value="Genomic_DNA"/>
</dbReference>
<evidence type="ECO:0000313" key="1">
    <source>
        <dbReference type="EMBL" id="SEM17098.1"/>
    </source>
</evidence>
<dbReference type="Gene3D" id="3.40.50.300">
    <property type="entry name" value="P-loop containing nucleotide triphosphate hydrolases"/>
    <property type="match status" value="1"/>
</dbReference>
<dbReference type="OrthoDB" id="1098190at2"/>
<organism evidence="1 2">
    <name type="scientific">Chryseobacterium taichungense</name>
    <dbReference type="NCBI Taxonomy" id="295069"/>
    <lineage>
        <taxon>Bacteria</taxon>
        <taxon>Pseudomonadati</taxon>
        <taxon>Bacteroidota</taxon>
        <taxon>Flavobacteriia</taxon>
        <taxon>Flavobacteriales</taxon>
        <taxon>Weeksellaceae</taxon>
        <taxon>Chryseobacterium group</taxon>
        <taxon>Chryseobacterium</taxon>
    </lineage>
</organism>
<dbReference type="RefSeq" id="WP_089998265.1">
    <property type="nucleotide sequence ID" value="NZ_FOBV01000001.1"/>
</dbReference>
<reference evidence="2" key="1">
    <citation type="submission" date="2016-10" db="EMBL/GenBank/DDBJ databases">
        <authorList>
            <person name="Varghese N."/>
            <person name="Submissions S."/>
        </authorList>
    </citation>
    <scope>NUCLEOTIDE SEQUENCE [LARGE SCALE GENOMIC DNA]</scope>
    <source>
        <strain evidence="2">DSM 17453</strain>
    </source>
</reference>
<accession>A0A1H7W7W4</accession>
<dbReference type="InterPro" id="IPR051396">
    <property type="entry name" value="Bact_Antivir_Def_Nuclease"/>
</dbReference>
<sequence>MSKIKIKNFGPIKDGYQENNGWFDIKKVTVFIGNQGSGKSTVAKLISTFTWIEKALYKQLVNKGEVTRKSKFENYYCEYQNLKNYFNHNTEIEFEGKAYKFHYKNGRLNIDEVKGLKYLVPKIMYVPAERNFVSAVSQPEKLKYLPKTLYTFLEEFERSKNELVDSLHLPINNLSFSYDSKKRVSKIIGEGYDLPLYEASSGLQSSIPLFLVSKNLAEGIDRISDNSISKVSLEEMQTLRTRLLSLLRNEKLTEELRNQAIEVLSSVTKNDCFINVVEEPEQNLFPSSQRSILNSLLKFNSINVGNMLIMTTHSPYLINYLTLAVEADKLKLRVNDKELRSELNKIVPLDSTLNGDDLVVYQLDEKEGKIMKLKSYKGLPSDENYLNIGLAESNDEFSKLLDIEDLCQ</sequence>
<protein>
    <submittedName>
        <fullName evidence="1">Predicted ATPase</fullName>
    </submittedName>
</protein>
<evidence type="ECO:0000313" key="2">
    <source>
        <dbReference type="Proteomes" id="UP000199450"/>
    </source>
</evidence>
<dbReference type="AlphaFoldDB" id="A0A1H7W7W4"/>
<dbReference type="PANTHER" id="PTHR43581:SF2">
    <property type="entry name" value="EXCINUCLEASE ATPASE SUBUNIT"/>
    <property type="match status" value="1"/>
</dbReference>
<dbReference type="STRING" id="295069.SAMN05421856_101525"/>
<dbReference type="Proteomes" id="UP000199450">
    <property type="component" value="Unassembled WGS sequence"/>
</dbReference>
<keyword evidence="2" id="KW-1185">Reference proteome</keyword>
<gene>
    <name evidence="1" type="ORF">SAMN05421856_101525</name>
</gene>
<dbReference type="InterPro" id="IPR027417">
    <property type="entry name" value="P-loop_NTPase"/>
</dbReference>